<reference evidence="2 3" key="1">
    <citation type="submission" date="2019-02" db="EMBL/GenBank/DDBJ databases">
        <title>Hyunsoonleella sp., isolated from marine sediment.</title>
        <authorList>
            <person name="Liu B.-T."/>
        </authorList>
    </citation>
    <scope>NUCLEOTIDE SEQUENCE [LARGE SCALE GENOMIC DNA]</scope>
    <source>
        <strain evidence="2 3">T58</strain>
    </source>
</reference>
<evidence type="ECO:0000313" key="3">
    <source>
        <dbReference type="Proteomes" id="UP000291142"/>
    </source>
</evidence>
<keyword evidence="1" id="KW-1133">Transmembrane helix</keyword>
<gene>
    <name evidence="2" type="ORF">EYD45_08170</name>
</gene>
<comment type="caution">
    <text evidence="2">The sequence shown here is derived from an EMBL/GenBank/DDBJ whole genome shotgun (WGS) entry which is preliminary data.</text>
</comment>
<dbReference type="OrthoDB" id="1376579at2"/>
<organism evidence="2 3">
    <name type="scientific">Hyunsoonleella flava</name>
    <dbReference type="NCBI Taxonomy" id="2527939"/>
    <lineage>
        <taxon>Bacteria</taxon>
        <taxon>Pseudomonadati</taxon>
        <taxon>Bacteroidota</taxon>
        <taxon>Flavobacteriia</taxon>
        <taxon>Flavobacteriales</taxon>
        <taxon>Flavobacteriaceae</taxon>
    </lineage>
</organism>
<accession>A0A4Q9FEZ3</accession>
<name>A0A4Q9FEZ3_9FLAO</name>
<sequence length="69" mass="7390">MIYLLSPNMDFTGLFIIILLIMFGPSVILAIIGFSLLGKNKKAAKVLFIIATVYLIISLGICGALIAGF</sequence>
<dbReference type="Proteomes" id="UP000291142">
    <property type="component" value="Unassembled WGS sequence"/>
</dbReference>
<proteinExistence type="predicted"/>
<evidence type="ECO:0000256" key="1">
    <source>
        <dbReference type="SAM" id="Phobius"/>
    </source>
</evidence>
<feature type="transmembrane region" description="Helical" evidence="1">
    <location>
        <begin position="12"/>
        <end position="34"/>
    </location>
</feature>
<keyword evidence="1" id="KW-0812">Transmembrane</keyword>
<dbReference type="AlphaFoldDB" id="A0A4Q9FEZ3"/>
<evidence type="ECO:0000313" key="2">
    <source>
        <dbReference type="EMBL" id="TBN03979.1"/>
    </source>
</evidence>
<protein>
    <submittedName>
        <fullName evidence="2">Uncharacterized protein</fullName>
    </submittedName>
</protein>
<keyword evidence="1" id="KW-0472">Membrane</keyword>
<dbReference type="RefSeq" id="WP_130964049.1">
    <property type="nucleotide sequence ID" value="NZ_SIRT01000005.1"/>
</dbReference>
<dbReference type="EMBL" id="SIRT01000005">
    <property type="protein sequence ID" value="TBN03979.1"/>
    <property type="molecule type" value="Genomic_DNA"/>
</dbReference>
<keyword evidence="3" id="KW-1185">Reference proteome</keyword>
<feature type="transmembrane region" description="Helical" evidence="1">
    <location>
        <begin position="46"/>
        <end position="67"/>
    </location>
</feature>